<reference evidence="1 2" key="1">
    <citation type="journal article" date="2017" name="Curr. Biol.">
        <title>The Evolution of Venom by Co-option of Single-Copy Genes.</title>
        <authorList>
            <person name="Martinson E.O."/>
            <person name="Mrinalini"/>
            <person name="Kelkar Y.D."/>
            <person name="Chang C.H."/>
            <person name="Werren J.H."/>
        </authorList>
    </citation>
    <scope>NUCLEOTIDE SEQUENCE [LARGE SCALE GENOMIC DNA]</scope>
    <source>
        <strain evidence="1 2">Alberta</strain>
        <tissue evidence="1">Whole body</tissue>
    </source>
</reference>
<gene>
    <name evidence="1" type="ORF">TSAR_004689</name>
</gene>
<sequence length="275" mass="31765">MIFFLYLSSVWADTETKTDILSKPVEDATMVESAKLKRDSWPVQSTPCPPSWPHYQKGWIPEHPKVQLVHHPSYVHKPAVTVVKPHAPSYHNSWHSPDPWQQNVGWNKYGWDKPSYGWPMSSGWQSPGWQSGWKSPSYPSHGWQPKVVAQKPVYSYAPQYHKLAYHVPSYHHPISKPAVIVKPDCPPYQHHNPHHTGIIYAPQHQHHQPQIVKVVKPDYHHPAPVYHHPSPVYHQPAPVYHRPAPVYHHPAPVYNHHSVPSYHPVHVPKVEICDK</sequence>
<name>A0A232FGA3_9HYME</name>
<comment type="caution">
    <text evidence="1">The sequence shown here is derived from an EMBL/GenBank/DDBJ whole genome shotgun (WGS) entry which is preliminary data.</text>
</comment>
<dbReference type="Proteomes" id="UP000215335">
    <property type="component" value="Unassembled WGS sequence"/>
</dbReference>
<dbReference type="EMBL" id="NNAY01000302">
    <property type="protein sequence ID" value="OXU29357.1"/>
    <property type="molecule type" value="Genomic_DNA"/>
</dbReference>
<dbReference type="AlphaFoldDB" id="A0A232FGA3"/>
<dbReference type="STRING" id="543379.A0A232FGA3"/>
<evidence type="ECO:0000313" key="1">
    <source>
        <dbReference type="EMBL" id="OXU29357.1"/>
    </source>
</evidence>
<accession>A0A232FGA3</accession>
<evidence type="ECO:0000313" key="2">
    <source>
        <dbReference type="Proteomes" id="UP000215335"/>
    </source>
</evidence>
<keyword evidence="2" id="KW-1185">Reference proteome</keyword>
<proteinExistence type="predicted"/>
<protein>
    <submittedName>
        <fullName evidence="1">Uncharacterized protein</fullName>
    </submittedName>
</protein>
<organism evidence="1 2">
    <name type="scientific">Trichomalopsis sarcophagae</name>
    <dbReference type="NCBI Taxonomy" id="543379"/>
    <lineage>
        <taxon>Eukaryota</taxon>
        <taxon>Metazoa</taxon>
        <taxon>Ecdysozoa</taxon>
        <taxon>Arthropoda</taxon>
        <taxon>Hexapoda</taxon>
        <taxon>Insecta</taxon>
        <taxon>Pterygota</taxon>
        <taxon>Neoptera</taxon>
        <taxon>Endopterygota</taxon>
        <taxon>Hymenoptera</taxon>
        <taxon>Apocrita</taxon>
        <taxon>Proctotrupomorpha</taxon>
        <taxon>Chalcidoidea</taxon>
        <taxon>Pteromalidae</taxon>
        <taxon>Pteromalinae</taxon>
        <taxon>Trichomalopsis</taxon>
    </lineage>
</organism>